<dbReference type="Pfam" id="PF13649">
    <property type="entry name" value="Methyltransf_25"/>
    <property type="match status" value="1"/>
</dbReference>
<gene>
    <name evidence="2" type="ORF">PAMC26510_08310</name>
</gene>
<feature type="domain" description="Methyltransferase" evidence="1">
    <location>
        <begin position="21"/>
        <end position="65"/>
    </location>
</feature>
<dbReference type="Gene3D" id="3.40.50.150">
    <property type="entry name" value="Vaccinia Virus protein VP39"/>
    <property type="match status" value="1"/>
</dbReference>
<dbReference type="EMBL" id="NBTY01000052">
    <property type="protein sequence ID" value="OTP77661.1"/>
    <property type="molecule type" value="Genomic_DNA"/>
</dbReference>
<evidence type="ECO:0000313" key="3">
    <source>
        <dbReference type="Proteomes" id="UP000194546"/>
    </source>
</evidence>
<accession>A0A242N1W5</accession>
<dbReference type="Proteomes" id="UP000194546">
    <property type="component" value="Unassembled WGS sequence"/>
</dbReference>
<reference evidence="2 3" key="1">
    <citation type="submission" date="2017-03" db="EMBL/GenBank/DDBJ databases">
        <title>Genome analysis of strain PAMC 26510.</title>
        <authorList>
            <person name="Oh H.-M."/>
            <person name="Yang J.-A."/>
        </authorList>
    </citation>
    <scope>NUCLEOTIDE SEQUENCE [LARGE SCALE GENOMIC DNA]</scope>
    <source>
        <strain evidence="2 3">PAMC 26510</strain>
    </source>
</reference>
<organism evidence="2 3">
    <name type="scientific">Caballeronia sordidicola</name>
    <name type="common">Burkholderia sordidicola</name>
    <dbReference type="NCBI Taxonomy" id="196367"/>
    <lineage>
        <taxon>Bacteria</taxon>
        <taxon>Pseudomonadati</taxon>
        <taxon>Pseudomonadota</taxon>
        <taxon>Betaproteobacteria</taxon>
        <taxon>Burkholderiales</taxon>
        <taxon>Burkholderiaceae</taxon>
        <taxon>Caballeronia</taxon>
    </lineage>
</organism>
<comment type="caution">
    <text evidence="2">The sequence shown here is derived from an EMBL/GenBank/DDBJ whole genome shotgun (WGS) entry which is preliminary data.</text>
</comment>
<dbReference type="SUPFAM" id="SSF53335">
    <property type="entry name" value="S-adenosyl-L-methionine-dependent methyltransferases"/>
    <property type="match status" value="1"/>
</dbReference>
<dbReference type="InterPro" id="IPR041698">
    <property type="entry name" value="Methyltransf_25"/>
</dbReference>
<evidence type="ECO:0000313" key="2">
    <source>
        <dbReference type="EMBL" id="OTP77661.1"/>
    </source>
</evidence>
<proteinExistence type="predicted"/>
<sequence>MQGFENSLVELVSQVNPQSIHEVGCGEGYWVMRWADQGITSTGSDFSEKVIQLARANALDRGLDARELWSKVVFAVRQGFEGGGGLAENVACLE</sequence>
<protein>
    <recommendedName>
        <fullName evidence="1">Methyltransferase domain-containing protein</fullName>
    </recommendedName>
</protein>
<dbReference type="InterPro" id="IPR029063">
    <property type="entry name" value="SAM-dependent_MTases_sf"/>
</dbReference>
<name>A0A242N1W5_CABSO</name>
<evidence type="ECO:0000259" key="1">
    <source>
        <dbReference type="Pfam" id="PF13649"/>
    </source>
</evidence>
<dbReference type="AlphaFoldDB" id="A0A242N1W5"/>